<dbReference type="GO" id="GO:0016020">
    <property type="term" value="C:membrane"/>
    <property type="evidence" value="ECO:0007669"/>
    <property type="project" value="UniProtKB-SubCell"/>
</dbReference>
<dbReference type="RefSeq" id="WP_259528903.1">
    <property type="nucleotide sequence ID" value="NZ_JANLCK010000005.1"/>
</dbReference>
<keyword evidence="9" id="KW-1185">Reference proteome</keyword>
<evidence type="ECO:0000256" key="3">
    <source>
        <dbReference type="ARBA" id="ARBA00022692"/>
    </source>
</evidence>
<keyword evidence="5 6" id="KW-0472">Membrane</keyword>
<comment type="caution">
    <text evidence="8">The sequence shown here is derived from an EMBL/GenBank/DDBJ whole genome shotgun (WGS) entry which is preliminary data.</text>
</comment>
<evidence type="ECO:0000256" key="1">
    <source>
        <dbReference type="ARBA" id="ARBA00004141"/>
    </source>
</evidence>
<evidence type="ECO:0000259" key="7">
    <source>
        <dbReference type="Pfam" id="PF03600"/>
    </source>
</evidence>
<dbReference type="EMBL" id="JANLCK010000005">
    <property type="protein sequence ID" value="MCS5726491.1"/>
    <property type="molecule type" value="Genomic_DNA"/>
</dbReference>
<proteinExistence type="predicted"/>
<dbReference type="Pfam" id="PF03600">
    <property type="entry name" value="CitMHS"/>
    <property type="match status" value="1"/>
</dbReference>
<keyword evidence="4 6" id="KW-1133">Transmembrane helix</keyword>
<organism evidence="8 9">
    <name type="scientific">Herbiconiux oxytropis</name>
    <dbReference type="NCBI Taxonomy" id="2970915"/>
    <lineage>
        <taxon>Bacteria</taxon>
        <taxon>Bacillati</taxon>
        <taxon>Actinomycetota</taxon>
        <taxon>Actinomycetes</taxon>
        <taxon>Micrococcales</taxon>
        <taxon>Microbacteriaceae</taxon>
        <taxon>Herbiconiux</taxon>
    </lineage>
</organism>
<dbReference type="GO" id="GO:0015137">
    <property type="term" value="F:citrate transmembrane transporter activity"/>
    <property type="evidence" value="ECO:0007669"/>
    <property type="project" value="InterPro"/>
</dbReference>
<evidence type="ECO:0000313" key="8">
    <source>
        <dbReference type="EMBL" id="MCS5726491.1"/>
    </source>
</evidence>
<feature type="transmembrane region" description="Helical" evidence="6">
    <location>
        <begin position="123"/>
        <end position="153"/>
    </location>
</feature>
<feature type="transmembrane region" description="Helical" evidence="6">
    <location>
        <begin position="465"/>
        <end position="485"/>
    </location>
</feature>
<keyword evidence="3 6" id="KW-0812">Transmembrane</keyword>
<keyword evidence="2" id="KW-0813">Transport</keyword>
<feature type="transmembrane region" description="Helical" evidence="6">
    <location>
        <begin position="201"/>
        <end position="222"/>
    </location>
</feature>
<name>A0AA41XJH1_9MICO</name>
<evidence type="ECO:0000256" key="2">
    <source>
        <dbReference type="ARBA" id="ARBA00022448"/>
    </source>
</evidence>
<protein>
    <submittedName>
        <fullName evidence="8">Citrate:proton symporter</fullName>
    </submittedName>
</protein>
<feature type="transmembrane region" description="Helical" evidence="6">
    <location>
        <begin position="426"/>
        <end position="445"/>
    </location>
</feature>
<feature type="domain" description="Citrate transporter-like" evidence="7">
    <location>
        <begin position="5"/>
        <end position="419"/>
    </location>
</feature>
<gene>
    <name evidence="8" type="ORF">N1028_11360</name>
</gene>
<accession>A0AA41XJH1</accession>
<feature type="transmembrane region" description="Helical" evidence="6">
    <location>
        <begin position="160"/>
        <end position="181"/>
    </location>
</feature>
<reference evidence="8" key="1">
    <citation type="submission" date="2022-08" db="EMBL/GenBank/DDBJ databases">
        <authorList>
            <person name="Deng Y."/>
            <person name="Han X.-F."/>
            <person name="Zhang Y.-Q."/>
        </authorList>
    </citation>
    <scope>NUCLEOTIDE SEQUENCE</scope>
    <source>
        <strain evidence="8">CPCC 203407</strain>
    </source>
</reference>
<feature type="transmembrane region" description="Helical" evidence="6">
    <location>
        <begin position="287"/>
        <end position="320"/>
    </location>
</feature>
<evidence type="ECO:0000313" key="9">
    <source>
        <dbReference type="Proteomes" id="UP001165587"/>
    </source>
</evidence>
<dbReference type="InterPro" id="IPR004680">
    <property type="entry name" value="Cit_transptr-like_dom"/>
</dbReference>
<feature type="transmembrane region" description="Helical" evidence="6">
    <location>
        <begin position="84"/>
        <end position="103"/>
    </location>
</feature>
<comment type="subcellular location">
    <subcellularLocation>
        <location evidence="1">Membrane</location>
        <topology evidence="1">Multi-pass membrane protein</topology>
    </subcellularLocation>
</comment>
<evidence type="ECO:0000256" key="5">
    <source>
        <dbReference type="ARBA" id="ARBA00023136"/>
    </source>
</evidence>
<evidence type="ECO:0000256" key="6">
    <source>
        <dbReference type="SAM" id="Phobius"/>
    </source>
</evidence>
<sequence>MITALAWVMIIVFMALIMARKIHPFVGLAFIPVAFTVLGVFLGVFTNTVAEQLEKPAADVSVLDQLQAMGDWAKEGMVTTSATAFLLLFAITFFSVMLHVGLFDPVTKAILKIAKGDPLKVMVGTGIISAIVSLSGDGTTTTLIVCTALIPIYQRLGMRLLDLAVVLILMNTILNLLPWSGPTARVLAVMPDIDPNEMLRALAPGMIASVVFVLLVCVFLGFRERKRLGIVELTDDEIDRMMAAYDQTGEADGDLGGASGGGPGGAAPAGDGGVAVLTVRKSKVVMVVNWVLTIAALTLLVLGVFAPVFIFLVGTLLAFLINFPKIDKLKAFIDSVSPDVLQTVVMVIGAGVFLGLFSNSGMSNAVAQSMVDVIPASLASQWPLITTLISAPGGFFLSNDGFFYGVLPVLATAGEAYGFTEFQIGYASLMGQAFHMLSPLTAFIYLLLNMTRQDLGKWQRSAGKWALGIFIILILVSIATGTLVVSGPGS</sequence>
<dbReference type="NCBIfam" id="TIGR00784">
    <property type="entry name" value="citMHS"/>
    <property type="match status" value="1"/>
</dbReference>
<feature type="transmembrane region" description="Helical" evidence="6">
    <location>
        <begin position="29"/>
        <end position="50"/>
    </location>
</feature>
<dbReference type="InterPro" id="IPR014738">
    <property type="entry name" value="Citrate_transporter"/>
</dbReference>
<feature type="transmembrane region" description="Helical" evidence="6">
    <location>
        <begin position="340"/>
        <end position="358"/>
    </location>
</feature>
<dbReference type="Proteomes" id="UP001165587">
    <property type="component" value="Unassembled WGS sequence"/>
</dbReference>
<dbReference type="AlphaFoldDB" id="A0AA41XJH1"/>
<evidence type="ECO:0000256" key="4">
    <source>
        <dbReference type="ARBA" id="ARBA00022989"/>
    </source>
</evidence>